<organism evidence="2 3">
    <name type="scientific">Polarella glacialis</name>
    <name type="common">Dinoflagellate</name>
    <dbReference type="NCBI Taxonomy" id="89957"/>
    <lineage>
        <taxon>Eukaryota</taxon>
        <taxon>Sar</taxon>
        <taxon>Alveolata</taxon>
        <taxon>Dinophyceae</taxon>
        <taxon>Suessiales</taxon>
        <taxon>Suessiaceae</taxon>
        <taxon>Polarella</taxon>
    </lineage>
</organism>
<reference evidence="2" key="1">
    <citation type="submission" date="2021-02" db="EMBL/GenBank/DDBJ databases">
        <authorList>
            <person name="Dougan E. K."/>
            <person name="Rhodes N."/>
            <person name="Thang M."/>
            <person name="Chan C."/>
        </authorList>
    </citation>
    <scope>NUCLEOTIDE SEQUENCE</scope>
</reference>
<accession>A0A813E5W5</accession>
<sequence>MRKSCKERGDHSLKSKVFTPSSSEYQACAGEGLPHTASAVHALPWSDRSTTPGALVEQSTDEGSEPKGSDSDSFPEYHDGYSKASASNQMPQQTRAPPSDVASTLQYIMHQSPQVQVSSMHSSPNLS</sequence>
<feature type="region of interest" description="Disordered" evidence="1">
    <location>
        <begin position="1"/>
        <end position="21"/>
    </location>
</feature>
<dbReference type="EMBL" id="CAJNNV010006923">
    <property type="protein sequence ID" value="CAE8594272.1"/>
    <property type="molecule type" value="Genomic_DNA"/>
</dbReference>
<feature type="compositionally biased region" description="Polar residues" evidence="1">
    <location>
        <begin position="84"/>
        <end position="104"/>
    </location>
</feature>
<evidence type="ECO:0000313" key="3">
    <source>
        <dbReference type="Proteomes" id="UP000654075"/>
    </source>
</evidence>
<evidence type="ECO:0000313" key="2">
    <source>
        <dbReference type="EMBL" id="CAE8594272.1"/>
    </source>
</evidence>
<dbReference type="Proteomes" id="UP000654075">
    <property type="component" value="Unassembled WGS sequence"/>
</dbReference>
<name>A0A813E5W5_POLGL</name>
<feature type="non-terminal residue" evidence="2">
    <location>
        <position position="127"/>
    </location>
</feature>
<protein>
    <submittedName>
        <fullName evidence="2">Uncharacterized protein</fullName>
    </submittedName>
</protein>
<gene>
    <name evidence="2" type="ORF">PGLA1383_LOCUS12832</name>
</gene>
<dbReference type="AlphaFoldDB" id="A0A813E5W5"/>
<evidence type="ECO:0000256" key="1">
    <source>
        <dbReference type="SAM" id="MobiDB-lite"/>
    </source>
</evidence>
<keyword evidence="3" id="KW-1185">Reference proteome</keyword>
<comment type="caution">
    <text evidence="2">The sequence shown here is derived from an EMBL/GenBank/DDBJ whole genome shotgun (WGS) entry which is preliminary data.</text>
</comment>
<proteinExistence type="predicted"/>
<feature type="compositionally biased region" description="Basic and acidic residues" evidence="1">
    <location>
        <begin position="1"/>
        <end position="13"/>
    </location>
</feature>
<feature type="region of interest" description="Disordered" evidence="1">
    <location>
        <begin position="39"/>
        <end position="104"/>
    </location>
</feature>
<feature type="compositionally biased region" description="Basic and acidic residues" evidence="1">
    <location>
        <begin position="64"/>
        <end position="81"/>
    </location>
</feature>